<organism evidence="2 3">
    <name type="scientific">Marisediminitalea aggregata</name>
    <dbReference type="NCBI Taxonomy" id="634436"/>
    <lineage>
        <taxon>Bacteria</taxon>
        <taxon>Pseudomonadati</taxon>
        <taxon>Pseudomonadota</taxon>
        <taxon>Gammaproteobacteria</taxon>
        <taxon>Alteromonadales</taxon>
        <taxon>Alteromonadaceae</taxon>
        <taxon>Marisediminitalea</taxon>
    </lineage>
</organism>
<accession>A0A1M5NAP2</accession>
<dbReference type="RefSeq" id="WP_073324123.1">
    <property type="nucleotide sequence ID" value="NZ_FQWD01000005.1"/>
</dbReference>
<reference evidence="3" key="1">
    <citation type="submission" date="2016-11" db="EMBL/GenBank/DDBJ databases">
        <authorList>
            <person name="Varghese N."/>
            <person name="Submissions S."/>
        </authorList>
    </citation>
    <scope>NUCLEOTIDE SEQUENCE [LARGE SCALE GENOMIC DNA]</scope>
    <source>
        <strain evidence="3">CGMCC 1.8995</strain>
    </source>
</reference>
<feature type="transmembrane region" description="Helical" evidence="1">
    <location>
        <begin position="44"/>
        <end position="64"/>
    </location>
</feature>
<feature type="transmembrane region" description="Helical" evidence="1">
    <location>
        <begin position="124"/>
        <end position="145"/>
    </location>
</feature>
<dbReference type="Proteomes" id="UP000184520">
    <property type="component" value="Unassembled WGS sequence"/>
</dbReference>
<protein>
    <submittedName>
        <fullName evidence="2">Uncharacterized protein</fullName>
    </submittedName>
</protein>
<keyword evidence="1" id="KW-0812">Transmembrane</keyword>
<evidence type="ECO:0000313" key="2">
    <source>
        <dbReference type="EMBL" id="SHG86558.1"/>
    </source>
</evidence>
<dbReference type="AlphaFoldDB" id="A0A1M5NAP2"/>
<gene>
    <name evidence="2" type="ORF">SAMN05216361_3144</name>
</gene>
<feature type="transmembrane region" description="Helical" evidence="1">
    <location>
        <begin position="70"/>
        <end position="87"/>
    </location>
</feature>
<keyword evidence="1" id="KW-0472">Membrane</keyword>
<keyword evidence="3" id="KW-1185">Reference proteome</keyword>
<proteinExistence type="predicted"/>
<feature type="transmembrane region" description="Helical" evidence="1">
    <location>
        <begin position="99"/>
        <end position="118"/>
    </location>
</feature>
<sequence length="216" mass="24274">MLYHVLGILSAVLFILTWLGLWAQNRRIHLHRQSNAHGTQSLSLNQFGSSFFAFYANFMFGIAVEPFNHYLVWTRCGALLLTLVILWRIWQERRTSTTFLTLLVSGLALCGGFISMGYRPFPAFAQIGANGLMLVVTAILIQGTAHQWLILRRYGEIGALSFGLFRSILIKDVSTLLFGLTMPLSQSWPLLVLNGASVIMRGSVLLQMELLKRKKA</sequence>
<evidence type="ECO:0000313" key="3">
    <source>
        <dbReference type="Proteomes" id="UP000184520"/>
    </source>
</evidence>
<name>A0A1M5NAP2_9ALTE</name>
<feature type="transmembrane region" description="Helical" evidence="1">
    <location>
        <begin position="6"/>
        <end position="23"/>
    </location>
</feature>
<keyword evidence="1" id="KW-1133">Transmembrane helix</keyword>
<evidence type="ECO:0000256" key="1">
    <source>
        <dbReference type="SAM" id="Phobius"/>
    </source>
</evidence>
<dbReference type="EMBL" id="FQWD01000005">
    <property type="protein sequence ID" value="SHG86558.1"/>
    <property type="molecule type" value="Genomic_DNA"/>
</dbReference>
<dbReference type="OrthoDB" id="8701531at2"/>